<sequence>MITFNSDDKEYYDPSKYSSNDFSSAKLCAAWVGDSRTPSFLPSVNITSPNSPQSLLPSRNEFFKDIQDVGEDNSLYLHLTSSLGIWTFLLHLTIPPWRICGMKRNSQKR</sequence>
<proteinExistence type="predicted"/>
<dbReference type="AlphaFoldDB" id="A0A9Q3BTC2"/>
<dbReference type="Proteomes" id="UP000765509">
    <property type="component" value="Unassembled WGS sequence"/>
</dbReference>
<evidence type="ECO:0000313" key="2">
    <source>
        <dbReference type="Proteomes" id="UP000765509"/>
    </source>
</evidence>
<gene>
    <name evidence="1" type="ORF">O181_010160</name>
</gene>
<reference evidence="1" key="1">
    <citation type="submission" date="2021-03" db="EMBL/GenBank/DDBJ databases">
        <title>Draft genome sequence of rust myrtle Austropuccinia psidii MF-1, a brazilian biotype.</title>
        <authorList>
            <person name="Quecine M.C."/>
            <person name="Pachon D.M.R."/>
            <person name="Bonatelli M.L."/>
            <person name="Correr F.H."/>
            <person name="Franceschini L.M."/>
            <person name="Leite T.F."/>
            <person name="Margarido G.R.A."/>
            <person name="Almeida C.A."/>
            <person name="Ferrarezi J.A."/>
            <person name="Labate C.A."/>
        </authorList>
    </citation>
    <scope>NUCLEOTIDE SEQUENCE</scope>
    <source>
        <strain evidence="1">MF-1</strain>
    </source>
</reference>
<keyword evidence="2" id="KW-1185">Reference proteome</keyword>
<name>A0A9Q3BTC2_9BASI</name>
<dbReference type="EMBL" id="AVOT02002461">
    <property type="protein sequence ID" value="MBW0470445.1"/>
    <property type="molecule type" value="Genomic_DNA"/>
</dbReference>
<comment type="caution">
    <text evidence="1">The sequence shown here is derived from an EMBL/GenBank/DDBJ whole genome shotgun (WGS) entry which is preliminary data.</text>
</comment>
<protein>
    <submittedName>
        <fullName evidence="1">Uncharacterized protein</fullName>
    </submittedName>
</protein>
<evidence type="ECO:0000313" key="1">
    <source>
        <dbReference type="EMBL" id="MBW0470445.1"/>
    </source>
</evidence>
<organism evidence="1 2">
    <name type="scientific">Austropuccinia psidii MF-1</name>
    <dbReference type="NCBI Taxonomy" id="1389203"/>
    <lineage>
        <taxon>Eukaryota</taxon>
        <taxon>Fungi</taxon>
        <taxon>Dikarya</taxon>
        <taxon>Basidiomycota</taxon>
        <taxon>Pucciniomycotina</taxon>
        <taxon>Pucciniomycetes</taxon>
        <taxon>Pucciniales</taxon>
        <taxon>Sphaerophragmiaceae</taxon>
        <taxon>Austropuccinia</taxon>
    </lineage>
</organism>
<accession>A0A9Q3BTC2</accession>